<feature type="transmembrane region" description="Helical" evidence="1">
    <location>
        <begin position="48"/>
        <end position="71"/>
    </location>
</feature>
<evidence type="ECO:0000313" key="2">
    <source>
        <dbReference type="EMBL" id="ACL16116.1"/>
    </source>
</evidence>
<dbReference type="RefSeq" id="WP_012617435.1">
    <property type="nucleotide sequence ID" value="NC_011832.1"/>
</dbReference>
<accession>B8GG42</accession>
<dbReference type="EMBL" id="CP001338">
    <property type="protein sequence ID" value="ACL16116.1"/>
    <property type="molecule type" value="Genomic_DNA"/>
</dbReference>
<evidence type="ECO:0000313" key="3">
    <source>
        <dbReference type="Proteomes" id="UP000002457"/>
    </source>
</evidence>
<dbReference type="eggNOG" id="arCOG07501">
    <property type="taxonomic scope" value="Archaea"/>
</dbReference>
<organism evidence="2 3">
    <name type="scientific">Methanosphaerula palustris (strain ATCC BAA-1556 / DSM 19958 / E1-9c)</name>
    <dbReference type="NCBI Taxonomy" id="521011"/>
    <lineage>
        <taxon>Archaea</taxon>
        <taxon>Methanobacteriati</taxon>
        <taxon>Methanobacteriota</taxon>
        <taxon>Stenosarchaea group</taxon>
        <taxon>Methanomicrobia</taxon>
        <taxon>Methanomicrobiales</taxon>
        <taxon>Methanoregulaceae</taxon>
        <taxon>Methanosphaerula</taxon>
    </lineage>
</organism>
<dbReference type="HOGENOM" id="CLU_914026_0_0_2"/>
<proteinExistence type="predicted"/>
<keyword evidence="3" id="KW-1185">Reference proteome</keyword>
<feature type="transmembrane region" description="Helical" evidence="1">
    <location>
        <begin position="218"/>
        <end position="237"/>
    </location>
</feature>
<keyword evidence="1" id="KW-0812">Transmembrane</keyword>
<feature type="transmembrane region" description="Helical" evidence="1">
    <location>
        <begin position="117"/>
        <end position="137"/>
    </location>
</feature>
<dbReference type="KEGG" id="mpl:Mpal_0753"/>
<gene>
    <name evidence="2" type="ordered locus">Mpal_0753</name>
</gene>
<protein>
    <recommendedName>
        <fullName evidence="4">Phosphoesterase PA-phosphatase related</fullName>
    </recommendedName>
</protein>
<dbReference type="GeneID" id="7270494"/>
<dbReference type="Proteomes" id="UP000002457">
    <property type="component" value="Chromosome"/>
</dbReference>
<name>B8GG42_METPE</name>
<feature type="transmembrane region" description="Helical" evidence="1">
    <location>
        <begin position="249"/>
        <end position="265"/>
    </location>
</feature>
<sequence>MMNIPAFEVSETKKNRFAEFVSNFTHPPFLSIPTFIVLNLFLLDPHNFFVITGICVFFAAILPVGILIFWAKTITKDELDFPIKEDRRYPLLIVILSYLIGTVILFTLHAPPMATSLMFCYFSNTLVVFFINLYWKISIHSMGIAGPTTALFIVFGFFGSILAWLIPVVMWSRVYLKRHTMSQVIAGASLGFVFTGIQIKILYGFIFRINLDVFPIFWLVYAFIGPAIVLSIAGYLNNKGMKDGYTRKTIVFFGFISIVIYLYLAPIGATVFLLISGCLYVAIAFFSSPGFLWFDGIRRILDAP</sequence>
<feature type="transmembrane region" description="Helical" evidence="1">
    <location>
        <begin position="149"/>
        <end position="172"/>
    </location>
</feature>
<feature type="transmembrane region" description="Helical" evidence="1">
    <location>
        <begin position="271"/>
        <end position="294"/>
    </location>
</feature>
<feature type="transmembrane region" description="Helical" evidence="1">
    <location>
        <begin position="91"/>
        <end position="110"/>
    </location>
</feature>
<evidence type="ECO:0008006" key="4">
    <source>
        <dbReference type="Google" id="ProtNLM"/>
    </source>
</evidence>
<dbReference type="OrthoDB" id="77866at2157"/>
<evidence type="ECO:0000256" key="1">
    <source>
        <dbReference type="SAM" id="Phobius"/>
    </source>
</evidence>
<keyword evidence="1" id="KW-0472">Membrane</keyword>
<keyword evidence="1" id="KW-1133">Transmembrane helix</keyword>
<feature type="transmembrane region" description="Helical" evidence="1">
    <location>
        <begin position="184"/>
        <end position="206"/>
    </location>
</feature>
<reference evidence="2 3" key="1">
    <citation type="journal article" date="2015" name="Genome Announc.">
        <title>Complete Genome Sequence of Methanosphaerula palustris E1-9CT, a Hydrogenotrophic Methanogen Isolated from a Minerotrophic Fen Peatland.</title>
        <authorList>
            <person name="Cadillo-Quiroz H."/>
            <person name="Browne P."/>
            <person name="Kyrpides N."/>
            <person name="Woyke T."/>
            <person name="Goodwin L."/>
            <person name="Detter C."/>
            <person name="Yavitt J.B."/>
            <person name="Zinder S.H."/>
        </authorList>
    </citation>
    <scope>NUCLEOTIDE SEQUENCE [LARGE SCALE GENOMIC DNA]</scope>
    <source>
        <strain evidence="3">ATCC BAA-1556 / DSM 19958 / E1-9c</strain>
    </source>
</reference>
<dbReference type="STRING" id="521011.Mpal_0753"/>
<feature type="transmembrane region" description="Helical" evidence="1">
    <location>
        <begin position="20"/>
        <end position="41"/>
    </location>
</feature>
<dbReference type="AlphaFoldDB" id="B8GG42"/>